<reference evidence="1" key="1">
    <citation type="submission" date="2017-04" db="EMBL/GenBank/DDBJ databases">
        <authorList>
            <person name="Varghese N."/>
            <person name="Submissions S."/>
        </authorList>
    </citation>
    <scope>NUCLEOTIDE SEQUENCE</scope>
    <source>
        <strain evidence="1">WTE2008</strain>
    </source>
</reference>
<proteinExistence type="predicted"/>
<comment type="caution">
    <text evidence="1">The sequence shown here is derived from an EMBL/GenBank/DDBJ whole genome shotgun (WGS) entry which is preliminary data.</text>
</comment>
<sequence>MEQLSMFEGGPSFPMSYDDIDSLYKQYIFEGETDNDVFTSSEVKNGRSYFFYGQKVFEFIPGDNDQARLKIMGEDKKPITLKPNNTAANELEKCLQALKTKKQRIFRNLISDTFGCCNDFNRCSDAKECIHKDDRFYNGCMYRTNLEAGRIFYGKNKNAGADI</sequence>
<dbReference type="Proteomes" id="UP000192328">
    <property type="component" value="Unassembled WGS sequence"/>
</dbReference>
<evidence type="ECO:0000313" key="2">
    <source>
        <dbReference type="Proteomes" id="UP000192328"/>
    </source>
</evidence>
<gene>
    <name evidence="1" type="ORF">SAMN06297397_2203</name>
</gene>
<dbReference type="EMBL" id="FWXZ01000004">
    <property type="protein sequence ID" value="SMC72680.1"/>
    <property type="molecule type" value="Genomic_DNA"/>
</dbReference>
<keyword evidence="2" id="KW-1185">Reference proteome</keyword>
<accession>A0AC61PMW8</accession>
<name>A0AC61PMW8_9FIRM</name>
<organism evidence="1 2">
    <name type="scientific">Aristaeella lactis</name>
    <dbReference type="NCBI Taxonomy" id="3046383"/>
    <lineage>
        <taxon>Bacteria</taxon>
        <taxon>Bacillati</taxon>
        <taxon>Bacillota</taxon>
        <taxon>Clostridia</taxon>
        <taxon>Eubacteriales</taxon>
        <taxon>Aristaeellaceae</taxon>
        <taxon>Aristaeella</taxon>
    </lineage>
</organism>
<protein>
    <submittedName>
        <fullName evidence="1">Uncharacterized protein</fullName>
    </submittedName>
</protein>
<evidence type="ECO:0000313" key="1">
    <source>
        <dbReference type="EMBL" id="SMC72680.1"/>
    </source>
</evidence>